<organism evidence="1 2">
    <name type="scientific">Panagrolaimus sp. ES5</name>
    <dbReference type="NCBI Taxonomy" id="591445"/>
    <lineage>
        <taxon>Eukaryota</taxon>
        <taxon>Metazoa</taxon>
        <taxon>Ecdysozoa</taxon>
        <taxon>Nematoda</taxon>
        <taxon>Chromadorea</taxon>
        <taxon>Rhabditida</taxon>
        <taxon>Tylenchina</taxon>
        <taxon>Panagrolaimomorpha</taxon>
        <taxon>Panagrolaimoidea</taxon>
        <taxon>Panagrolaimidae</taxon>
        <taxon>Panagrolaimus</taxon>
    </lineage>
</organism>
<name>A0AC34F664_9BILA</name>
<dbReference type="Proteomes" id="UP000887579">
    <property type="component" value="Unplaced"/>
</dbReference>
<accession>A0AC34F664</accession>
<dbReference type="WBParaSite" id="ES5_v2.g12619.t1">
    <property type="protein sequence ID" value="ES5_v2.g12619.t1"/>
    <property type="gene ID" value="ES5_v2.g12619"/>
</dbReference>
<reference evidence="2" key="1">
    <citation type="submission" date="2022-11" db="UniProtKB">
        <authorList>
            <consortium name="WormBaseParasite"/>
        </authorList>
    </citation>
    <scope>IDENTIFICATION</scope>
</reference>
<sequence>MDFIQRWITSLSIRKTILVFFGYILTCGKMTEAIQNYYLSSLTAKDELEYFAEKRAKLIHHIDTLLLLLFISLMVLIVLTAWFFKHHRFRFINESGLTLIYGMIVGYIIRFTSLGQIKSQTLEVMAANFSAPRQPPDFLRLGIEKSDNTLVFFHYEMIEGFFADSKQKLEEHVERKTVFSPETFFNIILPPVIFNAGYSLKKRQFFRNIGSILSFVFIGATLSSFLMAFLMYFFCTLFNLGFKFQELLFFGSILSATDPLTVLAIFNEMNVEVDLYALVFGESALNDAVAIVMSTIIETYSPGSADAFDLHAVAFCIWSFFYVFFGSLVLGSVIGFLNALLTKFTSLTDYPTLETGMFILISYVSFLLAEVVELTGIVAVLFCGICQAHYTYNNMSEESQQRTKQIFEMISFLFESFVFLYIGVAVMTSNAMQWNIIFIAFSLLTMVLARAFWVYPLCTVLNVKRRPRIPMNHQHMIVFAGLRGAVPFALAARNTSTKNRQIMLATTSLAVIVTVLFNGGLTSWMIDRLGIKHGAAVVNRRNEETEELTINDGDTTPAPLPGQNPWDKSFLPRKWYNFDAMFMKPLLTHANPTLMETMPNCMRPLARILTTQRQMNNYSRPLTNAVSGDTLTGEVVVNAETAKVKFYNKRAMPL</sequence>
<protein>
    <submittedName>
        <fullName evidence="2">Sodium/hydrogen exchanger</fullName>
    </submittedName>
</protein>
<evidence type="ECO:0000313" key="1">
    <source>
        <dbReference type="Proteomes" id="UP000887579"/>
    </source>
</evidence>
<evidence type="ECO:0000313" key="2">
    <source>
        <dbReference type="WBParaSite" id="ES5_v2.g12619.t1"/>
    </source>
</evidence>
<proteinExistence type="predicted"/>